<organism evidence="2 3">
    <name type="scientific">Bradyrhizobium ontarionense</name>
    <dbReference type="NCBI Taxonomy" id="2898149"/>
    <lineage>
        <taxon>Bacteria</taxon>
        <taxon>Pseudomonadati</taxon>
        <taxon>Pseudomonadota</taxon>
        <taxon>Alphaproteobacteria</taxon>
        <taxon>Hyphomicrobiales</taxon>
        <taxon>Nitrobacteraceae</taxon>
        <taxon>Bradyrhizobium</taxon>
    </lineage>
</organism>
<gene>
    <name evidence="2" type="ORF">LQG66_21195</name>
</gene>
<dbReference type="EMBL" id="CP088156">
    <property type="protein sequence ID" value="UFZ01829.1"/>
    <property type="molecule type" value="Genomic_DNA"/>
</dbReference>
<name>A0ABY3R479_9BRAD</name>
<keyword evidence="3" id="KW-1185">Reference proteome</keyword>
<dbReference type="Proteomes" id="UP001431010">
    <property type="component" value="Chromosome"/>
</dbReference>
<sequence>MSLFLRITMIGAVLGGAGAVATSWPVAAQTSPNSTAAGFAGRPQVGGTYQPRMTPEIPVTGTATESQRHKDFSGKPCMAVSGSARPFVTNPKLFDHVVNAENGCPNAIRLQVCYLLATGCVAMEVPGYGRKEAILGTMPSQKDFRFQFVEKF</sequence>
<evidence type="ECO:0000313" key="2">
    <source>
        <dbReference type="EMBL" id="UFZ01829.1"/>
    </source>
</evidence>
<keyword evidence="1" id="KW-0732">Signal</keyword>
<reference evidence="2" key="1">
    <citation type="journal article" date="2024" name="Antonie Van Leeuwenhoek">
        <title>Bradyrhizobium ontarionense sp. nov., a novel bacterial symbiont isolated from Aeschynomene indica (Indian jointvetch), harbours photosynthesis, nitrogen fixation and nitrous oxide (N2O) reductase genes.</title>
        <authorList>
            <person name="Bromfield E.S.P."/>
            <person name="Cloutier S."/>
        </authorList>
    </citation>
    <scope>NUCLEOTIDE SEQUENCE</scope>
    <source>
        <strain evidence="2">A19</strain>
    </source>
</reference>
<feature type="chain" id="PRO_5046564489" evidence="1">
    <location>
        <begin position="29"/>
        <end position="152"/>
    </location>
</feature>
<protein>
    <submittedName>
        <fullName evidence="2">Uncharacterized protein</fullName>
    </submittedName>
</protein>
<evidence type="ECO:0000313" key="3">
    <source>
        <dbReference type="Proteomes" id="UP001431010"/>
    </source>
</evidence>
<feature type="signal peptide" evidence="1">
    <location>
        <begin position="1"/>
        <end position="28"/>
    </location>
</feature>
<dbReference type="RefSeq" id="WP_231317622.1">
    <property type="nucleotide sequence ID" value="NZ_CP088156.1"/>
</dbReference>
<accession>A0ABY3R479</accession>
<proteinExistence type="predicted"/>
<evidence type="ECO:0000256" key="1">
    <source>
        <dbReference type="SAM" id="SignalP"/>
    </source>
</evidence>